<name>A0A815WN53_9BILA</name>
<evidence type="ECO:0000313" key="2">
    <source>
        <dbReference type="EMBL" id="CAF4406336.1"/>
    </source>
</evidence>
<evidence type="ECO:0000313" key="1">
    <source>
        <dbReference type="EMBL" id="CAF1545575.1"/>
    </source>
</evidence>
<reference evidence="1" key="1">
    <citation type="submission" date="2021-02" db="EMBL/GenBank/DDBJ databases">
        <authorList>
            <person name="Nowell W R."/>
        </authorList>
    </citation>
    <scope>NUCLEOTIDE SEQUENCE</scope>
</reference>
<comment type="caution">
    <text evidence="1">The sequence shown here is derived from an EMBL/GenBank/DDBJ whole genome shotgun (WGS) entry which is preliminary data.</text>
</comment>
<feature type="non-terminal residue" evidence="1">
    <location>
        <position position="1"/>
    </location>
</feature>
<dbReference type="SUPFAM" id="SSF48452">
    <property type="entry name" value="TPR-like"/>
    <property type="match status" value="1"/>
</dbReference>
<gene>
    <name evidence="1" type="ORF">GPM918_LOCUS38886</name>
    <name evidence="2" type="ORF">SRO942_LOCUS39740</name>
</gene>
<protein>
    <submittedName>
        <fullName evidence="1">Uncharacterized protein</fullName>
    </submittedName>
</protein>
<dbReference type="EMBL" id="CAJNOQ010026428">
    <property type="protein sequence ID" value="CAF1545575.1"/>
    <property type="molecule type" value="Genomic_DNA"/>
</dbReference>
<dbReference type="InterPro" id="IPR011990">
    <property type="entry name" value="TPR-like_helical_dom_sf"/>
</dbReference>
<dbReference type="Proteomes" id="UP000663829">
    <property type="component" value="Unassembled WGS sequence"/>
</dbReference>
<keyword evidence="3" id="KW-1185">Reference proteome</keyword>
<dbReference type="Proteomes" id="UP000681722">
    <property type="component" value="Unassembled WGS sequence"/>
</dbReference>
<dbReference type="AlphaFoldDB" id="A0A815WN53"/>
<dbReference type="InterPro" id="IPR019734">
    <property type="entry name" value="TPR_rpt"/>
</dbReference>
<dbReference type="EMBL" id="CAJOBC010092090">
    <property type="protein sequence ID" value="CAF4406336.1"/>
    <property type="molecule type" value="Genomic_DNA"/>
</dbReference>
<accession>A0A815WN53</accession>
<organism evidence="1 3">
    <name type="scientific">Didymodactylos carnosus</name>
    <dbReference type="NCBI Taxonomy" id="1234261"/>
    <lineage>
        <taxon>Eukaryota</taxon>
        <taxon>Metazoa</taxon>
        <taxon>Spiralia</taxon>
        <taxon>Gnathifera</taxon>
        <taxon>Rotifera</taxon>
        <taxon>Eurotatoria</taxon>
        <taxon>Bdelloidea</taxon>
        <taxon>Philodinida</taxon>
        <taxon>Philodinidae</taxon>
        <taxon>Didymodactylos</taxon>
    </lineage>
</organism>
<dbReference type="Gene3D" id="1.25.40.10">
    <property type="entry name" value="Tetratricopeptide repeat domain"/>
    <property type="match status" value="3"/>
</dbReference>
<evidence type="ECO:0000313" key="3">
    <source>
        <dbReference type="Proteomes" id="UP000663829"/>
    </source>
</evidence>
<dbReference type="SMART" id="SM00028">
    <property type="entry name" value="TPR"/>
    <property type="match status" value="4"/>
</dbReference>
<sequence length="536" mass="63879">CSVELSYSNTEQLNTSLDYFKNILKRNTLSPLFKAASYLNMGIISNNGDALNYISKALEIYNQTLPPDYRVIARCYLEIAKWNDKKSVKWNGDTDNYKRALDSYLTHFSNTTEETNQILLRCYEEIEMTYLREFEYDKVIECYHKCIEYFPFANFHASLAQVYTIQKQYNLAIEHLNIARASCDPIKDCLFIQDYLNKIGIIYYKINEYKNSIEYLEMSLANDIAYPTEYERFPKLIQLQDKVALDVYQDIGKKYFEEKNYFQALLTYRNALIKIIKYVPLFQDYIISLLESIDDTRQKIRPSKCHLHEYQEFLKLLKKYKMVQSHEMKQMYEADVTKYLVRTLQDNYIFLCCHENNDHKKLMYYKVILDNYNEDQYLFSLPSNEVGFSTIKECLKNIKILYSQVTNTKQKDLELHEWHNVLHGYLKNHADTEILTDDKFNELHNKKLFSELRRKNRSISHTYLGNIYKCQSNYDQAKSHYDLALDYYNTFKRLFYIEIVTLEANIGDICRESRNDKSNPNDWYEKAISTLACASF</sequence>
<proteinExistence type="predicted"/>